<reference evidence="2 3" key="1">
    <citation type="journal article" date="2010" name="ChemBioChem">
        <title>Cloning and characterization of the biosynthetic gene cluster of 16-membered macrolide antibiotic FD-891: involvement of a dual functional cytochrome P450 monooxygenase catalyzing epoxidation and hydroxylation.</title>
        <authorList>
            <person name="Kudo F."/>
            <person name="Motegi A."/>
            <person name="Mizoue K."/>
            <person name="Eguchi T."/>
        </authorList>
    </citation>
    <scope>NUCLEOTIDE SEQUENCE [LARGE SCALE GENOMIC DNA]</scope>
    <source>
        <strain evidence="2 3">A-8890</strain>
    </source>
</reference>
<dbReference type="Proteomes" id="UP001321542">
    <property type="component" value="Chromosome"/>
</dbReference>
<name>A0ABN5W131_9ACTN</name>
<proteinExistence type="predicted"/>
<keyword evidence="3" id="KW-1185">Reference proteome</keyword>
<sequence>MVRGAAGMTAAGPEPQGHVDRLIPEADPDGAQAVGRGKERALVALAPSIHFLRAPAVPGRPGW</sequence>
<gene>
    <name evidence="2" type="ORF">SGFS_104500</name>
</gene>
<protein>
    <submittedName>
        <fullName evidence="2">Uncharacterized protein</fullName>
    </submittedName>
</protein>
<feature type="region of interest" description="Disordered" evidence="1">
    <location>
        <begin position="1"/>
        <end position="32"/>
    </location>
</feature>
<organism evidence="2 3">
    <name type="scientific">Streptomyces graminofaciens</name>
    <dbReference type="NCBI Taxonomy" id="68212"/>
    <lineage>
        <taxon>Bacteria</taxon>
        <taxon>Bacillati</taxon>
        <taxon>Actinomycetota</taxon>
        <taxon>Actinomycetes</taxon>
        <taxon>Kitasatosporales</taxon>
        <taxon>Streptomycetaceae</taxon>
        <taxon>Streptomyces</taxon>
    </lineage>
</organism>
<dbReference type="EMBL" id="AP018448">
    <property type="protein sequence ID" value="BBC39156.1"/>
    <property type="molecule type" value="Genomic_DNA"/>
</dbReference>
<evidence type="ECO:0000256" key="1">
    <source>
        <dbReference type="SAM" id="MobiDB-lite"/>
    </source>
</evidence>
<evidence type="ECO:0000313" key="3">
    <source>
        <dbReference type="Proteomes" id="UP001321542"/>
    </source>
</evidence>
<reference evidence="2 3" key="2">
    <citation type="journal article" date="2023" name="ChemBioChem">
        <title>Acyltransferase Domain Exchange between Two Independent Type I Polyketide Synthases in the Same Producer Strain of Macrolide Antibiotics.</title>
        <authorList>
            <person name="Kudo F."/>
            <person name="Kishikawa K."/>
            <person name="Tsuboi K."/>
            <person name="Kido T."/>
            <person name="Usui T."/>
            <person name="Hashimoto J."/>
            <person name="Shin-Ya K."/>
            <person name="Miyanaga A."/>
            <person name="Eguchi T."/>
        </authorList>
    </citation>
    <scope>NUCLEOTIDE SEQUENCE [LARGE SCALE GENOMIC DNA]</scope>
    <source>
        <strain evidence="2 3">A-8890</strain>
    </source>
</reference>
<evidence type="ECO:0000313" key="2">
    <source>
        <dbReference type="EMBL" id="BBC39156.1"/>
    </source>
</evidence>
<accession>A0ABN5W131</accession>